<name>N0A7F1_9VIRU</name>
<accession>N0A7F1</accession>
<dbReference type="InterPro" id="IPR048835">
    <property type="entry name" value="CP_picobirnavirus"/>
</dbReference>
<feature type="compositionally biased region" description="Basic and acidic residues" evidence="1">
    <location>
        <begin position="24"/>
        <end position="56"/>
    </location>
</feature>
<protein>
    <recommendedName>
        <fullName evidence="3">Capsid protein</fullName>
    </recommendedName>
</protein>
<evidence type="ECO:0000256" key="1">
    <source>
        <dbReference type="SAM" id="MobiDB-lite"/>
    </source>
</evidence>
<organism evidence="2">
    <name type="scientific">Fox picobirnavirus</name>
    <dbReference type="NCBI Taxonomy" id="1328056"/>
    <lineage>
        <taxon>Viruses</taxon>
        <taxon>Riboviria</taxon>
        <taxon>Orthornavirae</taxon>
        <taxon>Pisuviricota</taxon>
        <taxon>Duplopiviricetes</taxon>
        <taxon>Durnavirales</taxon>
        <taxon>Picobirnaviridae</taxon>
        <taxon>Orthopicobirnavirus</taxon>
    </lineage>
</organism>
<evidence type="ECO:0008006" key="3">
    <source>
        <dbReference type="Google" id="ProtNLM"/>
    </source>
</evidence>
<dbReference type="Gene3D" id="1.20.140.120">
    <property type="match status" value="2"/>
</dbReference>
<dbReference type="InterPro" id="IPR049178">
    <property type="entry name" value="CP_picobirnavirus_sf"/>
</dbReference>
<feature type="region of interest" description="Disordered" evidence="1">
    <location>
        <begin position="1"/>
        <end position="58"/>
    </location>
</feature>
<reference evidence="2" key="1">
    <citation type="journal article" date="2013" name="J. Virol.">
        <title>Identification of multiple novel viruses, including a parvovirus and a hepevirus, in feces of red foxes.</title>
        <authorList>
            <person name="Bodewes R."/>
            <person name="van der Giessen J."/>
            <person name="Haagmans B.L."/>
            <person name="Osterhaus A.D."/>
            <person name="Smits S.L."/>
        </authorList>
    </citation>
    <scope>NUCLEOTIDE SEQUENCE</scope>
    <source>
        <strain evidence="2">Fox 5</strain>
    </source>
</reference>
<sequence length="506" mass="56867">MAKTSNNRRRGSDNRKNRNHSRSGKADSRDMRKDDEVQNKRGKKYSADDARGKTEAANDTSWYGGSSLLMQDAAKISFQTAAGVALRPTIYYKNGLNISNPDAEAAYAWPGIMTLDVAFGPGYSTGWEAPMNVAARKMYTFVRHVNSGHANYDAANLMQYMLLMDSAFAFYAHMVRAYGLLTISLARNRYVPRDLCQSLDLSYDDLVQNMASFKYYINSYAARLNTMAVPDIPIFKRHMWLFSNIYADTPNDKAQFYAFRPAFFWRHNVSSTENYLEPWGVDDLPLTEGSKWTYQSFVDFGNSYLNELLNVEDWNIMSGDIMKAYGDRLFKVNPIADDYITVPTYEPEILMQIHNATVLGFKNITSLMDDKSMRIVEVATEDTNGNSGYLKFAPVLVSPYTAVGPANCAIDPVIDMPVENPDASLIAAATRFTVSGSIDALDYTKKTVSVIPDVMGCDFILRAEIWTRYHGTFSSKDVYDGKPTSVGTIEVFEQRPMHYGATFDLG</sequence>
<evidence type="ECO:0000313" key="2">
    <source>
        <dbReference type="EMBL" id="AGK45547.1"/>
    </source>
</evidence>
<feature type="non-terminal residue" evidence="2">
    <location>
        <position position="506"/>
    </location>
</feature>
<proteinExistence type="predicted"/>
<dbReference type="EMBL" id="KC692367">
    <property type="protein sequence ID" value="AGK45547.1"/>
    <property type="molecule type" value="Genomic_RNA"/>
</dbReference>
<dbReference type="Pfam" id="PF20816">
    <property type="entry name" value="PBV_CP"/>
    <property type="match status" value="1"/>
</dbReference>